<keyword evidence="4" id="KW-0464">Manganese</keyword>
<keyword evidence="3" id="KW-0378">Hydrolase</keyword>
<dbReference type="HOGENOM" id="CLU_019358_0_0_1"/>
<dbReference type="AlphaFoldDB" id="V9E2A8"/>
<keyword evidence="7" id="KW-1185">Reference proteome</keyword>
<evidence type="ECO:0000256" key="1">
    <source>
        <dbReference type="ARBA" id="ARBA00001936"/>
    </source>
</evidence>
<dbReference type="Gene3D" id="3.10.310.20">
    <property type="entry name" value="DHHA2 domain"/>
    <property type="match status" value="1"/>
</dbReference>
<dbReference type="InterPro" id="IPR001667">
    <property type="entry name" value="DDH_dom"/>
</dbReference>
<evidence type="ECO:0000256" key="2">
    <source>
        <dbReference type="ARBA" id="ARBA00022723"/>
    </source>
</evidence>
<dbReference type="Pfam" id="PF01368">
    <property type="entry name" value="DHH"/>
    <property type="match status" value="1"/>
</dbReference>
<dbReference type="InterPro" id="IPR038222">
    <property type="entry name" value="DHHA2_dom_sf"/>
</dbReference>
<protein>
    <recommendedName>
        <fullName evidence="5">DHHA2 domain-containing protein</fullName>
    </recommendedName>
</protein>
<evidence type="ECO:0000313" key="7">
    <source>
        <dbReference type="Proteomes" id="UP000018721"/>
    </source>
</evidence>
<dbReference type="GO" id="GO:0046872">
    <property type="term" value="F:metal ion binding"/>
    <property type="evidence" value="ECO:0007669"/>
    <property type="project" value="UniProtKB-KW"/>
</dbReference>
<dbReference type="SUPFAM" id="SSF64182">
    <property type="entry name" value="DHH phosphoesterases"/>
    <property type="match status" value="1"/>
</dbReference>
<accession>V9E2A8</accession>
<dbReference type="Proteomes" id="UP000018721">
    <property type="component" value="Unassembled WGS sequence"/>
</dbReference>
<evidence type="ECO:0000256" key="3">
    <source>
        <dbReference type="ARBA" id="ARBA00022801"/>
    </source>
</evidence>
<dbReference type="eggNOG" id="KOG4129">
    <property type="taxonomic scope" value="Eukaryota"/>
</dbReference>
<dbReference type="InterPro" id="IPR004097">
    <property type="entry name" value="DHHA2"/>
</dbReference>
<gene>
    <name evidence="6" type="ORF">F443_20055</name>
</gene>
<name>V9E2A8_PHYNI</name>
<reference evidence="6 7" key="1">
    <citation type="submission" date="2013-11" db="EMBL/GenBank/DDBJ databases">
        <title>The Genome Sequence of Phytophthora parasitica P1569.</title>
        <authorList>
            <consortium name="The Broad Institute Genomics Platform"/>
            <person name="Russ C."/>
            <person name="Tyler B."/>
            <person name="Panabieres F."/>
            <person name="Shan W."/>
            <person name="Tripathy S."/>
            <person name="Grunwald N."/>
            <person name="Machado M."/>
            <person name="Johnson C.S."/>
            <person name="Arredondo F."/>
            <person name="Hong C."/>
            <person name="Coffey M."/>
            <person name="Young S.K."/>
            <person name="Zeng Q."/>
            <person name="Gargeya S."/>
            <person name="Fitzgerald M."/>
            <person name="Abouelleil A."/>
            <person name="Alvarado L."/>
            <person name="Chapman S.B."/>
            <person name="Gainer-Dewar J."/>
            <person name="Goldberg J."/>
            <person name="Griggs A."/>
            <person name="Gujja S."/>
            <person name="Hansen M."/>
            <person name="Howarth C."/>
            <person name="Imamovic A."/>
            <person name="Ireland A."/>
            <person name="Larimer J."/>
            <person name="McCowan C."/>
            <person name="Murphy C."/>
            <person name="Pearson M."/>
            <person name="Poon T.W."/>
            <person name="Priest M."/>
            <person name="Roberts A."/>
            <person name="Saif S."/>
            <person name="Shea T."/>
            <person name="Sykes S."/>
            <person name="Wortman J."/>
            <person name="Nusbaum C."/>
            <person name="Birren B."/>
        </authorList>
    </citation>
    <scope>NUCLEOTIDE SEQUENCE [LARGE SCALE GENOMIC DNA]</scope>
    <source>
        <strain evidence="6 7">P1569</strain>
    </source>
</reference>
<dbReference type="Pfam" id="PF02833">
    <property type="entry name" value="DHHA2"/>
    <property type="match status" value="1"/>
</dbReference>
<dbReference type="PANTHER" id="PTHR12112:SF39">
    <property type="entry name" value="EG:152A3.5 PROTEIN (FBGN0003116_PN PROTEIN)"/>
    <property type="match status" value="1"/>
</dbReference>
<dbReference type="GO" id="GO:0005737">
    <property type="term" value="C:cytoplasm"/>
    <property type="evidence" value="ECO:0007669"/>
    <property type="project" value="InterPro"/>
</dbReference>
<feature type="non-terminal residue" evidence="6">
    <location>
        <position position="1"/>
    </location>
</feature>
<feature type="domain" description="DHHA2" evidence="5">
    <location>
        <begin position="276"/>
        <end position="434"/>
    </location>
</feature>
<sequence>FEIMYPNSGTVHRLRFIYPVTCMLLGRTLHRLHLRTMSPASTLWHADSSAARHSSVTLFNEFLRSTRSALTQSPSSVHVFMGNEAADADSIVSSLSYAFVHYQQHSDTLHVPVMPIPRSELVLRCDVTALFQELGVDTHALVFVDEFPWGIKSRVKVTLMDHNALSNKKIPQVNGLQVVEIVDHHSDLGQHLDAEKREVAFADGNALVASTCTLVAERLKEVATHEAHKLLSTMLLGVIALDSINFDPNAKKVTPRDVKAAEKLEEMAFAKKEPLFKWLQAEKFNPAHWGTFTLENCLQVDYKEFTFTTATGASKVVGISAVLIDLEAFVLKTKDATALRKGMTDYCRQNTLSFLVVMTMFMTSDNQRHRQLLFFQEDGDDAKQCIEYIKTEGSLQVEPLLLPGSHRDEHLAAFNQLNTGASRKQVAPMIQRALAQ</sequence>
<organism evidence="6 7">
    <name type="scientific">Phytophthora nicotianae P1569</name>
    <dbReference type="NCBI Taxonomy" id="1317065"/>
    <lineage>
        <taxon>Eukaryota</taxon>
        <taxon>Sar</taxon>
        <taxon>Stramenopiles</taxon>
        <taxon>Oomycota</taxon>
        <taxon>Peronosporomycetes</taxon>
        <taxon>Peronosporales</taxon>
        <taxon>Peronosporaceae</taxon>
        <taxon>Phytophthora</taxon>
    </lineage>
</organism>
<evidence type="ECO:0000313" key="6">
    <source>
        <dbReference type="EMBL" id="ETI33255.1"/>
    </source>
</evidence>
<dbReference type="Gene3D" id="3.90.1640.10">
    <property type="entry name" value="inorganic pyrophosphatase (n-terminal core)"/>
    <property type="match status" value="1"/>
</dbReference>
<evidence type="ECO:0000259" key="5">
    <source>
        <dbReference type="SMART" id="SM01131"/>
    </source>
</evidence>
<comment type="caution">
    <text evidence="6">The sequence shown here is derived from an EMBL/GenBank/DDBJ whole genome shotgun (WGS) entry which is preliminary data.</text>
</comment>
<dbReference type="OrthoDB" id="374045at2759"/>
<dbReference type="PANTHER" id="PTHR12112">
    <property type="entry name" value="BNIP - RELATED"/>
    <property type="match status" value="1"/>
</dbReference>
<keyword evidence="2" id="KW-0479">Metal-binding</keyword>
<comment type="cofactor">
    <cofactor evidence="1">
        <name>Mn(2+)</name>
        <dbReference type="ChEBI" id="CHEBI:29035"/>
    </cofactor>
</comment>
<dbReference type="EMBL" id="ANIZ01003492">
    <property type="protein sequence ID" value="ETI33255.1"/>
    <property type="molecule type" value="Genomic_DNA"/>
</dbReference>
<proteinExistence type="predicted"/>
<dbReference type="InterPro" id="IPR038763">
    <property type="entry name" value="DHH_sf"/>
</dbReference>
<dbReference type="GO" id="GO:0004309">
    <property type="term" value="F:exopolyphosphatase activity"/>
    <property type="evidence" value="ECO:0007669"/>
    <property type="project" value="TreeGrafter"/>
</dbReference>
<evidence type="ECO:0000256" key="4">
    <source>
        <dbReference type="ARBA" id="ARBA00023211"/>
    </source>
</evidence>
<dbReference type="SMART" id="SM01131">
    <property type="entry name" value="DHHA2"/>
    <property type="match status" value="1"/>
</dbReference>